<protein>
    <submittedName>
        <fullName evidence="2">Uncharacterized protein</fullName>
    </submittedName>
</protein>
<proteinExistence type="predicted"/>
<organism evidence="2 3">
    <name type="scientific">Bifidobacterium pseudolongum subsp. globosum</name>
    <dbReference type="NCBI Taxonomy" id="1690"/>
    <lineage>
        <taxon>Bacteria</taxon>
        <taxon>Bacillati</taxon>
        <taxon>Actinomycetota</taxon>
        <taxon>Actinomycetes</taxon>
        <taxon>Bifidobacteriales</taxon>
        <taxon>Bifidobacteriaceae</taxon>
        <taxon>Bifidobacterium</taxon>
    </lineage>
</organism>
<sequence>MGKSFDESKVRRNNDGTFADKDKHHAPTDLPAADNDHTPVGEEFIDNANTIAGELFERKQDWDDLPIGGCYRINDFGDYVTEDDWDEVWDGHPLEEKAWMLADNGRYSTADVARMTPAEIEAAYDEGDIYIDTYGHETYAYYTEKYEEDDYDLDEPIGASMADTIRQTGERLAEQSHESMDFEPGEHVHATPDGFVSETEWEQAWGDQPAYARAAYELSCRHPGLNMENLSPKQIAAINNSEQAYEEYIYEDGGAQHLRESDTMLSKQDRLSADMYRQNERNAQYAGRDLNDVICMRESTYTGNDGTLTADVQRSTLRILDSPNPTADMDSMSTVALGLNHDPDNTVHMITGQMSGHSDAHSLKQSLKEQLDSDTTYDHENAERLSTALNIIANNADDTQGAGWLATSLGAFADYRHGDKGQARRTANEVRHSLQAHADDPATRSKPWQTAGIVADAILDA</sequence>
<accession>A0A2N3QNG4</accession>
<evidence type="ECO:0000313" key="3">
    <source>
        <dbReference type="Proteomes" id="UP000233722"/>
    </source>
</evidence>
<dbReference type="RefSeq" id="WP_101431079.1">
    <property type="nucleotide sequence ID" value="NZ_PCHA01000037.1"/>
</dbReference>
<comment type="caution">
    <text evidence="2">The sequence shown here is derived from an EMBL/GenBank/DDBJ whole genome shotgun (WGS) entry which is preliminary data.</text>
</comment>
<feature type="region of interest" description="Disordered" evidence="1">
    <location>
        <begin position="1"/>
        <end position="37"/>
    </location>
</feature>
<name>A0A2N3QNG4_9BIFI</name>
<reference evidence="2 3" key="1">
    <citation type="submission" date="2017-10" db="EMBL/GenBank/DDBJ databases">
        <title>Bifidobacterium genomics.</title>
        <authorList>
            <person name="Lugli G.A."/>
            <person name="Milani C."/>
            <person name="Mancabelli L."/>
        </authorList>
    </citation>
    <scope>NUCLEOTIDE SEQUENCE [LARGE SCALE GENOMIC DNA]</scope>
    <source>
        <strain evidence="2 3">1747B</strain>
    </source>
</reference>
<dbReference type="EMBL" id="PCHA01000037">
    <property type="protein sequence ID" value="PKU93162.1"/>
    <property type="molecule type" value="Genomic_DNA"/>
</dbReference>
<feature type="compositionally biased region" description="Basic and acidic residues" evidence="1">
    <location>
        <begin position="1"/>
        <end position="27"/>
    </location>
</feature>
<evidence type="ECO:0000256" key="1">
    <source>
        <dbReference type="SAM" id="MobiDB-lite"/>
    </source>
</evidence>
<gene>
    <name evidence="2" type="ORF">CQR45_1692</name>
</gene>
<dbReference type="Proteomes" id="UP000233722">
    <property type="component" value="Unassembled WGS sequence"/>
</dbReference>
<dbReference type="AlphaFoldDB" id="A0A2N3QNG4"/>
<evidence type="ECO:0000313" key="2">
    <source>
        <dbReference type="EMBL" id="PKU93162.1"/>
    </source>
</evidence>